<reference evidence="3 4" key="1">
    <citation type="submission" date="2011-10" db="EMBL/GenBank/DDBJ databases">
        <title>Metabolic and evolutionary patterns in the extreme acidophile Ferroplasma acidiphilum.</title>
        <authorList>
            <person name="Golyshina O.V."/>
            <person name="Kozyavkin S.A."/>
            <person name="Tatusov R.L."/>
            <person name="Slesarev A.I."/>
            <person name="Golyshin P.N."/>
        </authorList>
    </citation>
    <scope>NUCLEOTIDE SEQUENCE [LARGE SCALE GENOMIC DNA]</scope>
    <source>
        <strain evidence="4">Y</strain>
    </source>
</reference>
<evidence type="ECO:0000256" key="1">
    <source>
        <dbReference type="ARBA" id="ARBA00023125"/>
    </source>
</evidence>
<evidence type="ECO:0000313" key="3">
    <source>
        <dbReference type="EMBL" id="ARD84457.1"/>
    </source>
</evidence>
<sequence length="349" mass="39801">MILTYKIKHGKDFSEELNKARLIAEFAIKTKSIISRDVKQFGLKSAISNQILRKYSRNSKAKDVHKIKLTVPHQGIKCNQIDRTINITPLKLTLNYYFRNDFDKISQIELDNKFAYVSINIPDNDLIEPNGYLGVDRNTTGHIAVAGNPETGKIIKLGKEAGHVHKKYKNMRKNLQKKGKYRKAKRIKNRESRIVKDINHKVARKIVQEAKDNGMGIKLEYLNGIRNAKSGRSFRYSLNSWSFYELKNMIEYKARLLGIPVAYVDPYNTSKEYSRCGQIGNRSGKSFKCNNCGHVDHADANASFNIALRPVFEEGIDQLYVDRDAYKGNTGIPEEATLGTMATLEPHML</sequence>
<dbReference type="PANTHER" id="PTHR30405">
    <property type="entry name" value="TRANSPOSASE"/>
    <property type="match status" value="1"/>
</dbReference>
<proteinExistence type="predicted"/>
<gene>
    <name evidence="3" type="ORF">FAD_0545</name>
</gene>
<dbReference type="RefSeq" id="WP_081141664.1">
    <property type="nucleotide sequence ID" value="NZ_CP015363.1"/>
</dbReference>
<dbReference type="GeneID" id="31676051"/>
<dbReference type="EMBL" id="CP015363">
    <property type="protein sequence ID" value="ARD84457.1"/>
    <property type="molecule type" value="Genomic_DNA"/>
</dbReference>
<accession>A0A1V0N2Z5</accession>
<dbReference type="STRING" id="74969.FAD_0545"/>
<keyword evidence="4" id="KW-1185">Reference proteome</keyword>
<dbReference type="PANTHER" id="PTHR30405:SF11">
    <property type="entry name" value="RNA-GUIDED DNA ENDONUCLEASE RV2885C-RELATED"/>
    <property type="match status" value="1"/>
</dbReference>
<evidence type="ECO:0000313" key="4">
    <source>
        <dbReference type="Proteomes" id="UP000192050"/>
    </source>
</evidence>
<dbReference type="InterPro" id="IPR051399">
    <property type="entry name" value="RNA-guided_DNA_endo/Transpos"/>
</dbReference>
<protein>
    <submittedName>
        <fullName evidence="3">IS605 OrfB family transposase</fullName>
    </submittedName>
</protein>
<dbReference type="NCBIfam" id="TIGR01766">
    <property type="entry name" value="IS200/IS605 family accessory protein TnpB-like domain"/>
    <property type="match status" value="1"/>
</dbReference>
<keyword evidence="1" id="KW-0238">DNA-binding</keyword>
<dbReference type="NCBIfam" id="NF040570">
    <property type="entry name" value="guided_TnpB"/>
    <property type="match status" value="1"/>
</dbReference>
<feature type="domain" description="Cas12f1-like TNB" evidence="2">
    <location>
        <begin position="243"/>
        <end position="306"/>
    </location>
</feature>
<dbReference type="Pfam" id="PF07282">
    <property type="entry name" value="Cas12f1-like_TNB"/>
    <property type="match status" value="1"/>
</dbReference>
<evidence type="ECO:0000259" key="2">
    <source>
        <dbReference type="Pfam" id="PF07282"/>
    </source>
</evidence>
<dbReference type="InterPro" id="IPR010095">
    <property type="entry name" value="Cas12f1-like_TNB"/>
</dbReference>
<dbReference type="GO" id="GO:0003677">
    <property type="term" value="F:DNA binding"/>
    <property type="evidence" value="ECO:0007669"/>
    <property type="project" value="UniProtKB-KW"/>
</dbReference>
<organism evidence="3 4">
    <name type="scientific">Ferroplasma acidiphilum</name>
    <dbReference type="NCBI Taxonomy" id="74969"/>
    <lineage>
        <taxon>Archaea</taxon>
        <taxon>Methanobacteriati</taxon>
        <taxon>Thermoplasmatota</taxon>
        <taxon>Thermoplasmata</taxon>
        <taxon>Thermoplasmatales</taxon>
        <taxon>Ferroplasmaceae</taxon>
        <taxon>Ferroplasma</taxon>
    </lineage>
</organism>
<dbReference type="AlphaFoldDB" id="A0A1V0N2Z5"/>
<dbReference type="OrthoDB" id="56643at2157"/>
<dbReference type="Proteomes" id="UP000192050">
    <property type="component" value="Chromosome"/>
</dbReference>
<name>A0A1V0N2Z5_9ARCH</name>
<dbReference type="KEGG" id="fai:FAD_0545"/>